<feature type="chain" id="PRO_5047145132" evidence="1">
    <location>
        <begin position="20"/>
        <end position="185"/>
    </location>
</feature>
<gene>
    <name evidence="3" type="ORF">ACFFGE_02410</name>
</gene>
<dbReference type="Proteomes" id="UP001589906">
    <property type="component" value="Unassembled WGS sequence"/>
</dbReference>
<dbReference type="PANTHER" id="PTHR34406:SF1">
    <property type="entry name" value="PROTEIN YCEI"/>
    <property type="match status" value="1"/>
</dbReference>
<dbReference type="SMART" id="SM00867">
    <property type="entry name" value="YceI"/>
    <property type="match status" value="1"/>
</dbReference>
<dbReference type="EMBL" id="JBHLSW010000003">
    <property type="protein sequence ID" value="MFC0632731.1"/>
    <property type="molecule type" value="Genomic_DNA"/>
</dbReference>
<protein>
    <submittedName>
        <fullName evidence="3">YceI family protein</fullName>
    </submittedName>
</protein>
<sequence length="185" mass="20120">MRGLAALLVCFLAFAPARADVALWRADPATSAIELSVQALGSTQRGRFETFEAFIRMDPHQPQSAEVEVEVAAASLAMSNGALTSRAVGPRFLDARRHPTLRFRLLSLSPAGPGRYTAAAEVTAKGRRTRVVFPCALRFEEGRAQMSGGFDLDRAELGIGTDGPWNRLISRRVRIDVNLTARRVG</sequence>
<proteinExistence type="predicted"/>
<keyword evidence="1" id="KW-0732">Signal</keyword>
<organism evidence="3 4">
    <name type="scientific">Brevundimonas balnearis</name>
    <dbReference type="NCBI Taxonomy" id="1572858"/>
    <lineage>
        <taxon>Bacteria</taxon>
        <taxon>Pseudomonadati</taxon>
        <taxon>Pseudomonadota</taxon>
        <taxon>Alphaproteobacteria</taxon>
        <taxon>Caulobacterales</taxon>
        <taxon>Caulobacteraceae</taxon>
        <taxon>Brevundimonas</taxon>
    </lineage>
</organism>
<feature type="signal peptide" evidence="1">
    <location>
        <begin position="1"/>
        <end position="19"/>
    </location>
</feature>
<dbReference type="RefSeq" id="WP_376833943.1">
    <property type="nucleotide sequence ID" value="NZ_JBHLSW010000003.1"/>
</dbReference>
<dbReference type="PANTHER" id="PTHR34406">
    <property type="entry name" value="PROTEIN YCEI"/>
    <property type="match status" value="1"/>
</dbReference>
<dbReference type="InterPro" id="IPR007372">
    <property type="entry name" value="Lipid/polyisoprenoid-bd_YceI"/>
</dbReference>
<evidence type="ECO:0000313" key="4">
    <source>
        <dbReference type="Proteomes" id="UP001589906"/>
    </source>
</evidence>
<evidence type="ECO:0000256" key="1">
    <source>
        <dbReference type="SAM" id="SignalP"/>
    </source>
</evidence>
<dbReference type="Gene3D" id="2.40.128.110">
    <property type="entry name" value="Lipid/polyisoprenoid-binding, YceI-like"/>
    <property type="match status" value="1"/>
</dbReference>
<dbReference type="Pfam" id="PF04264">
    <property type="entry name" value="YceI"/>
    <property type="match status" value="1"/>
</dbReference>
<dbReference type="InterPro" id="IPR036761">
    <property type="entry name" value="TTHA0802/YceI-like_sf"/>
</dbReference>
<evidence type="ECO:0000313" key="3">
    <source>
        <dbReference type="EMBL" id="MFC0632731.1"/>
    </source>
</evidence>
<comment type="caution">
    <text evidence="3">The sequence shown here is derived from an EMBL/GenBank/DDBJ whole genome shotgun (WGS) entry which is preliminary data.</text>
</comment>
<feature type="domain" description="Lipid/polyisoprenoid-binding YceI-like" evidence="2">
    <location>
        <begin position="23"/>
        <end position="182"/>
    </location>
</feature>
<dbReference type="SUPFAM" id="SSF101874">
    <property type="entry name" value="YceI-like"/>
    <property type="match status" value="1"/>
</dbReference>
<name>A0ABV6QZE1_9CAUL</name>
<reference evidence="3 4" key="1">
    <citation type="submission" date="2024-09" db="EMBL/GenBank/DDBJ databases">
        <authorList>
            <person name="Sun Q."/>
            <person name="Mori K."/>
        </authorList>
    </citation>
    <scope>NUCLEOTIDE SEQUENCE [LARGE SCALE GENOMIC DNA]</scope>
    <source>
        <strain evidence="3 4">NCAIM B.02621</strain>
    </source>
</reference>
<accession>A0ABV6QZE1</accession>
<evidence type="ECO:0000259" key="2">
    <source>
        <dbReference type="SMART" id="SM00867"/>
    </source>
</evidence>
<keyword evidence="4" id="KW-1185">Reference proteome</keyword>